<reference evidence="3" key="1">
    <citation type="journal article" date="2011" name="Nat. Genet.">
        <title>The Arabidopsis lyrata genome sequence and the basis of rapid genome size change.</title>
        <authorList>
            <person name="Hu T.T."/>
            <person name="Pattyn P."/>
            <person name="Bakker E.G."/>
            <person name="Cao J."/>
            <person name="Cheng J.-F."/>
            <person name="Clark R.M."/>
            <person name="Fahlgren N."/>
            <person name="Fawcett J.A."/>
            <person name="Grimwood J."/>
            <person name="Gundlach H."/>
            <person name="Haberer G."/>
            <person name="Hollister J.D."/>
            <person name="Ossowski S."/>
            <person name="Ottilar R.P."/>
            <person name="Salamov A.A."/>
            <person name="Schneeberger K."/>
            <person name="Spannagl M."/>
            <person name="Wang X."/>
            <person name="Yang L."/>
            <person name="Nasrallah M.E."/>
            <person name="Bergelson J."/>
            <person name="Carrington J.C."/>
            <person name="Gaut B.S."/>
            <person name="Schmutz J."/>
            <person name="Mayer K.F.X."/>
            <person name="Van de Peer Y."/>
            <person name="Grigoriev I.V."/>
            <person name="Nordborg M."/>
            <person name="Weigel D."/>
            <person name="Guo Y.-L."/>
        </authorList>
    </citation>
    <scope>NUCLEOTIDE SEQUENCE [LARGE SCALE GENOMIC DNA]</scope>
    <source>
        <strain evidence="3">cv. MN47</strain>
    </source>
</reference>
<keyword evidence="1" id="KW-0732">Signal</keyword>
<dbReference type="EMBL" id="GL348719">
    <property type="protein sequence ID" value="EFH45218.1"/>
    <property type="molecule type" value="Genomic_DNA"/>
</dbReference>
<accession>D7M9Z4</accession>
<feature type="chain" id="PRO_5003102914" evidence="1">
    <location>
        <begin position="25"/>
        <end position="157"/>
    </location>
</feature>
<name>D7M9Z4_ARALL</name>
<sequence length="157" mass="17063">IVVKRFFCRRSSITLAAFLTASLTLIPSPSPEISSTILLANLLPFADILRNGDNRFELDENETIDKRSVSRRDDITCLIARFTISIFPPLTSITVTRSTGDLRAAGNDGDLIFMSTEYVSLPLPTATIAASEDNLTSTCPVTESVICFFVVNGDGVL</sequence>
<feature type="signal peptide" evidence="1">
    <location>
        <begin position="1"/>
        <end position="24"/>
    </location>
</feature>
<evidence type="ECO:0000256" key="1">
    <source>
        <dbReference type="SAM" id="SignalP"/>
    </source>
</evidence>
<feature type="non-terminal residue" evidence="2">
    <location>
        <position position="157"/>
    </location>
</feature>
<dbReference type="Gramene" id="fgenesh2_kg.7__258__AT4G37895.1">
    <property type="protein sequence ID" value="fgenesh2_kg.7__258__AT4G37895.1"/>
    <property type="gene ID" value="fgenesh2_kg.7__258__AT4G37895.1"/>
</dbReference>
<evidence type="ECO:0000313" key="3">
    <source>
        <dbReference type="Proteomes" id="UP000008694"/>
    </source>
</evidence>
<evidence type="ECO:0000313" key="2">
    <source>
        <dbReference type="EMBL" id="EFH45218.1"/>
    </source>
</evidence>
<dbReference type="AlphaFoldDB" id="D7M9Z4"/>
<protein>
    <submittedName>
        <fullName evidence="2">Predicted protein</fullName>
    </submittedName>
</protein>
<dbReference type="Proteomes" id="UP000008694">
    <property type="component" value="Unassembled WGS sequence"/>
</dbReference>
<keyword evidence="3" id="KW-1185">Reference proteome</keyword>
<feature type="non-terminal residue" evidence="2">
    <location>
        <position position="1"/>
    </location>
</feature>
<proteinExistence type="predicted"/>
<gene>
    <name evidence="2" type="ORF">ARALYDRAFT_490825</name>
</gene>
<dbReference type="HOGENOM" id="CLU_1682393_0_0_1"/>
<organism evidence="3">
    <name type="scientific">Arabidopsis lyrata subsp. lyrata</name>
    <name type="common">Lyre-leaved rock-cress</name>
    <dbReference type="NCBI Taxonomy" id="81972"/>
    <lineage>
        <taxon>Eukaryota</taxon>
        <taxon>Viridiplantae</taxon>
        <taxon>Streptophyta</taxon>
        <taxon>Embryophyta</taxon>
        <taxon>Tracheophyta</taxon>
        <taxon>Spermatophyta</taxon>
        <taxon>Magnoliopsida</taxon>
        <taxon>eudicotyledons</taxon>
        <taxon>Gunneridae</taxon>
        <taxon>Pentapetalae</taxon>
        <taxon>rosids</taxon>
        <taxon>malvids</taxon>
        <taxon>Brassicales</taxon>
        <taxon>Brassicaceae</taxon>
        <taxon>Camelineae</taxon>
        <taxon>Arabidopsis</taxon>
    </lineage>
</organism>